<dbReference type="PANTHER" id="PTHR31648:SF3">
    <property type="entry name" value="TRANSMEMBRANE PROTEIN"/>
    <property type="match status" value="1"/>
</dbReference>
<sequence length="265" mass="29910">MKMNIHSSECRDDLFDTVVPKQCNEHIVNYNQISLIVLLCIHSNKMFRYVVALVVLYVALASAQSPTCATYSSGYQYGYSNIGFNFVRRDHLLSYAESGGFVADVANQRQAAFFRIQFNNTDNIPIFEEGLEIMFASNNTMYIVSNGVCFLQPSYEPVVNTLVPSNVRYSNQVTLGSAKFNSYTSPIFDGQHSFFGVYEPTTCIPMHITLSNVDFTLGESTTNFFDFSTTIDENVFVLPPPCMHPIKVHEYKGFRSHVAEMMASF</sequence>
<keyword evidence="2" id="KW-1185">Reference proteome</keyword>
<dbReference type="Pfam" id="PF25544">
    <property type="entry name" value="Ependymin_amoebozoa"/>
    <property type="match status" value="1"/>
</dbReference>
<dbReference type="RefSeq" id="XP_020434645.1">
    <property type="nucleotide sequence ID" value="XM_020575125.1"/>
</dbReference>
<dbReference type="InParanoid" id="D3B6Y5"/>
<dbReference type="OMA" id="PIFENGQ"/>
<gene>
    <name evidence="1" type="ORF">PPL_04216</name>
</gene>
<dbReference type="InterPro" id="IPR040310">
    <property type="entry name" value="DDB_G0292248"/>
</dbReference>
<dbReference type="Proteomes" id="UP000001396">
    <property type="component" value="Unassembled WGS sequence"/>
</dbReference>
<dbReference type="GeneID" id="31359703"/>
<reference evidence="1 2" key="1">
    <citation type="journal article" date="2011" name="Genome Res.">
        <title>Phylogeny-wide analysis of social amoeba genomes highlights ancient origins for complex intercellular communication.</title>
        <authorList>
            <person name="Heidel A.J."/>
            <person name="Lawal H.M."/>
            <person name="Felder M."/>
            <person name="Schilde C."/>
            <person name="Helps N.R."/>
            <person name="Tunggal B."/>
            <person name="Rivero F."/>
            <person name="John U."/>
            <person name="Schleicher M."/>
            <person name="Eichinger L."/>
            <person name="Platzer M."/>
            <person name="Noegel A.A."/>
            <person name="Schaap P."/>
            <person name="Gloeckner G."/>
        </authorList>
    </citation>
    <scope>NUCLEOTIDE SEQUENCE [LARGE SCALE GENOMIC DNA]</scope>
    <source>
        <strain evidence="2">ATCC 26659 / Pp 5 / PN500</strain>
    </source>
</reference>
<accession>D3B6Y5</accession>
<dbReference type="PANTHER" id="PTHR31648">
    <property type="entry name" value="TRANSMEMBRANE PROTEIN-RELATED"/>
    <property type="match status" value="1"/>
</dbReference>
<dbReference type="AlphaFoldDB" id="D3B6Y5"/>
<evidence type="ECO:0008006" key="3">
    <source>
        <dbReference type="Google" id="ProtNLM"/>
    </source>
</evidence>
<comment type="caution">
    <text evidence="1">The sequence shown here is derived from an EMBL/GenBank/DDBJ whole genome shotgun (WGS) entry which is preliminary data.</text>
</comment>
<proteinExistence type="predicted"/>
<evidence type="ECO:0000313" key="2">
    <source>
        <dbReference type="Proteomes" id="UP000001396"/>
    </source>
</evidence>
<protein>
    <recommendedName>
        <fullName evidence="3">Ependymin-like protein</fullName>
    </recommendedName>
</protein>
<dbReference type="EMBL" id="ADBJ01000018">
    <property type="protein sequence ID" value="EFA82528.1"/>
    <property type="molecule type" value="Genomic_DNA"/>
</dbReference>
<evidence type="ECO:0000313" key="1">
    <source>
        <dbReference type="EMBL" id="EFA82528.1"/>
    </source>
</evidence>
<organism evidence="1 2">
    <name type="scientific">Heterostelium pallidum (strain ATCC 26659 / Pp 5 / PN500)</name>
    <name type="common">Cellular slime mold</name>
    <name type="synonym">Polysphondylium pallidum</name>
    <dbReference type="NCBI Taxonomy" id="670386"/>
    <lineage>
        <taxon>Eukaryota</taxon>
        <taxon>Amoebozoa</taxon>
        <taxon>Evosea</taxon>
        <taxon>Eumycetozoa</taxon>
        <taxon>Dictyostelia</taxon>
        <taxon>Acytosteliales</taxon>
        <taxon>Acytosteliaceae</taxon>
        <taxon>Heterostelium</taxon>
    </lineage>
</organism>
<name>D3B6Y5_HETP5</name>